<keyword evidence="1" id="KW-0132">Cell division</keyword>
<organism evidence="5">
    <name type="scientific">marine metagenome</name>
    <dbReference type="NCBI Taxonomy" id="408172"/>
    <lineage>
        <taxon>unclassified sequences</taxon>
        <taxon>metagenomes</taxon>
        <taxon>ecological metagenomes</taxon>
    </lineage>
</organism>
<feature type="compositionally biased region" description="Basic and acidic residues" evidence="4">
    <location>
        <begin position="49"/>
        <end position="67"/>
    </location>
</feature>
<keyword evidence="2" id="KW-0717">Septation</keyword>
<keyword evidence="3" id="KW-0131">Cell cycle</keyword>
<evidence type="ECO:0000256" key="2">
    <source>
        <dbReference type="ARBA" id="ARBA00023210"/>
    </source>
</evidence>
<dbReference type="InterPro" id="IPR038594">
    <property type="entry name" value="SepF-like_sf"/>
</dbReference>
<gene>
    <name evidence="5" type="ORF">METZ01_LOCUS429389</name>
</gene>
<evidence type="ECO:0008006" key="6">
    <source>
        <dbReference type="Google" id="ProtNLM"/>
    </source>
</evidence>
<dbReference type="EMBL" id="UINC01171789">
    <property type="protein sequence ID" value="SVD76535.1"/>
    <property type="molecule type" value="Genomic_DNA"/>
</dbReference>
<accession>A0A382Y0Y7</accession>
<sequence length="156" mass="16635">VSVWQKTILWLGLGPDEAYGDYEDQPVMRGPLVSPEFEEARTAGGGDGKVYELRARPGLVDPKRSGPEESSGTVRPLRAASTAIPTVVTPKSFDDAKEVADRFLNGQAVAVNINGVGHETARRVIDFASGLCCGCGGHLERVNPQVYLLTPTGVEV</sequence>
<proteinExistence type="inferred from homology"/>
<feature type="non-terminal residue" evidence="5">
    <location>
        <position position="156"/>
    </location>
</feature>
<dbReference type="GO" id="GO:0000917">
    <property type="term" value="P:division septum assembly"/>
    <property type="evidence" value="ECO:0007669"/>
    <property type="project" value="UniProtKB-KW"/>
</dbReference>
<evidence type="ECO:0000256" key="4">
    <source>
        <dbReference type="SAM" id="MobiDB-lite"/>
    </source>
</evidence>
<dbReference type="PANTHER" id="PTHR35798">
    <property type="entry name" value="CELL DIVISION PROTEIN SEPF"/>
    <property type="match status" value="1"/>
</dbReference>
<feature type="region of interest" description="Disordered" evidence="4">
    <location>
        <begin position="42"/>
        <end position="78"/>
    </location>
</feature>
<dbReference type="InterPro" id="IPR007561">
    <property type="entry name" value="Cell_div_SepF/SepF-rel"/>
</dbReference>
<evidence type="ECO:0000256" key="3">
    <source>
        <dbReference type="ARBA" id="ARBA00023306"/>
    </source>
</evidence>
<evidence type="ECO:0000256" key="1">
    <source>
        <dbReference type="ARBA" id="ARBA00022618"/>
    </source>
</evidence>
<dbReference type="Pfam" id="PF04472">
    <property type="entry name" value="SepF"/>
    <property type="match status" value="1"/>
</dbReference>
<name>A0A382Y0Y7_9ZZZZ</name>
<dbReference type="InterPro" id="IPR023052">
    <property type="entry name" value="Cell_div_SepF"/>
</dbReference>
<dbReference type="Gene3D" id="3.30.110.150">
    <property type="entry name" value="SepF-like protein"/>
    <property type="match status" value="1"/>
</dbReference>
<protein>
    <recommendedName>
        <fullName evidence="6">Cell division protein SepF</fullName>
    </recommendedName>
</protein>
<reference evidence="5" key="1">
    <citation type="submission" date="2018-05" db="EMBL/GenBank/DDBJ databases">
        <authorList>
            <person name="Lanie J.A."/>
            <person name="Ng W.-L."/>
            <person name="Kazmierczak K.M."/>
            <person name="Andrzejewski T.M."/>
            <person name="Davidsen T.M."/>
            <person name="Wayne K.J."/>
            <person name="Tettelin H."/>
            <person name="Glass J.I."/>
            <person name="Rusch D."/>
            <person name="Podicherti R."/>
            <person name="Tsui H.-C.T."/>
            <person name="Winkler M.E."/>
        </authorList>
    </citation>
    <scope>NUCLEOTIDE SEQUENCE</scope>
</reference>
<dbReference type="AlphaFoldDB" id="A0A382Y0Y7"/>
<feature type="non-terminal residue" evidence="5">
    <location>
        <position position="1"/>
    </location>
</feature>
<evidence type="ECO:0000313" key="5">
    <source>
        <dbReference type="EMBL" id="SVD76535.1"/>
    </source>
</evidence>
<dbReference type="HAMAP" id="MF_01197">
    <property type="entry name" value="SepF"/>
    <property type="match status" value="1"/>
</dbReference>
<dbReference type="PANTHER" id="PTHR35798:SF1">
    <property type="entry name" value="CELL DIVISION PROTEIN SEPF"/>
    <property type="match status" value="1"/>
</dbReference>